<dbReference type="Proteomes" id="UP001165186">
    <property type="component" value="Unassembled WGS sequence"/>
</dbReference>
<keyword evidence="2" id="KW-1185">Reference proteome</keyword>
<dbReference type="EMBL" id="BSXG01000105">
    <property type="protein sequence ID" value="GME42939.1"/>
    <property type="molecule type" value="Genomic_DNA"/>
</dbReference>
<name>A0ACB5SIY4_9PEZI</name>
<feature type="non-terminal residue" evidence="1">
    <location>
        <position position="1"/>
    </location>
</feature>
<organism evidence="1 2">
    <name type="scientific">Neofusicoccum parvum</name>
    <dbReference type="NCBI Taxonomy" id="310453"/>
    <lineage>
        <taxon>Eukaryota</taxon>
        <taxon>Fungi</taxon>
        <taxon>Dikarya</taxon>
        <taxon>Ascomycota</taxon>
        <taxon>Pezizomycotina</taxon>
        <taxon>Dothideomycetes</taxon>
        <taxon>Dothideomycetes incertae sedis</taxon>
        <taxon>Botryosphaeriales</taxon>
        <taxon>Botryosphaeriaceae</taxon>
        <taxon>Neofusicoccum</taxon>
    </lineage>
</organism>
<reference evidence="1" key="1">
    <citation type="submission" date="2024-09" db="EMBL/GenBank/DDBJ databases">
        <title>Draft Genome Sequences of Neofusicoccum parvum.</title>
        <authorList>
            <person name="Ashida A."/>
            <person name="Camagna M."/>
            <person name="Tanaka A."/>
            <person name="Takemoto D."/>
        </authorList>
    </citation>
    <scope>NUCLEOTIDE SEQUENCE</scope>
    <source>
        <strain evidence="1">PPO83</strain>
    </source>
</reference>
<proteinExistence type="predicted"/>
<sequence length="112" mass="12407">IREATANIFPQTLNFGFLQPKTEAFVEVLLSTVILRSQKKAAEQRDEEALLDVIMNAKDAPQIARGLQYFFKKVVSKAEAAGSKAERDTIRWGARVATDGLTALATRRVEAE</sequence>
<accession>A0ACB5SIY4</accession>
<comment type="caution">
    <text evidence="1">The sequence shown here is derived from an EMBL/GenBank/DDBJ whole genome shotgun (WGS) entry which is preliminary data.</text>
</comment>
<evidence type="ECO:0000313" key="1">
    <source>
        <dbReference type="EMBL" id="GME42939.1"/>
    </source>
</evidence>
<evidence type="ECO:0000313" key="2">
    <source>
        <dbReference type="Proteomes" id="UP001165186"/>
    </source>
</evidence>
<gene>
    <name evidence="1" type="primary">g2822</name>
    <name evidence="1" type="ORF">NpPPO83_00002822</name>
</gene>
<protein>
    <submittedName>
        <fullName evidence="1">MIF4G-like type 3</fullName>
    </submittedName>
</protein>